<dbReference type="Proteomes" id="UP001157974">
    <property type="component" value="Unassembled WGS sequence"/>
</dbReference>
<evidence type="ECO:0000313" key="3">
    <source>
        <dbReference type="Proteomes" id="UP001157974"/>
    </source>
</evidence>
<gene>
    <name evidence="2" type="ORF">NDN08_005619</name>
</gene>
<organism evidence="2 3">
    <name type="scientific">Rhodosorus marinus</name>
    <dbReference type="NCBI Taxonomy" id="101924"/>
    <lineage>
        <taxon>Eukaryota</taxon>
        <taxon>Rhodophyta</taxon>
        <taxon>Stylonematophyceae</taxon>
        <taxon>Stylonematales</taxon>
        <taxon>Stylonemataceae</taxon>
        <taxon>Rhodosorus</taxon>
    </lineage>
</organism>
<keyword evidence="3" id="KW-1185">Reference proteome</keyword>
<reference evidence="2 3" key="1">
    <citation type="journal article" date="2023" name="Nat. Commun.">
        <title>Origin of minicircular mitochondrial genomes in red algae.</title>
        <authorList>
            <person name="Lee Y."/>
            <person name="Cho C.H."/>
            <person name="Lee Y.M."/>
            <person name="Park S.I."/>
            <person name="Yang J.H."/>
            <person name="West J.A."/>
            <person name="Bhattacharya D."/>
            <person name="Yoon H.S."/>
        </authorList>
    </citation>
    <scope>NUCLEOTIDE SEQUENCE [LARGE SCALE GENOMIC DNA]</scope>
    <source>
        <strain evidence="2 3">CCMP1338</strain>
        <tissue evidence="2">Whole cell</tissue>
    </source>
</reference>
<dbReference type="EMBL" id="JAMWBK010000001">
    <property type="protein sequence ID" value="KAJ8908919.1"/>
    <property type="molecule type" value="Genomic_DNA"/>
</dbReference>
<evidence type="ECO:0000256" key="1">
    <source>
        <dbReference type="SAM" id="MobiDB-lite"/>
    </source>
</evidence>
<protein>
    <submittedName>
        <fullName evidence="2">Uncharacterized protein</fullName>
    </submittedName>
</protein>
<feature type="region of interest" description="Disordered" evidence="1">
    <location>
        <begin position="1"/>
        <end position="73"/>
    </location>
</feature>
<feature type="compositionally biased region" description="Polar residues" evidence="1">
    <location>
        <begin position="28"/>
        <end position="41"/>
    </location>
</feature>
<name>A0AAV8V3K1_9RHOD</name>
<feature type="compositionally biased region" description="Polar residues" evidence="1">
    <location>
        <begin position="97"/>
        <end position="125"/>
    </location>
</feature>
<feature type="region of interest" description="Disordered" evidence="1">
    <location>
        <begin position="92"/>
        <end position="136"/>
    </location>
</feature>
<comment type="caution">
    <text evidence="2">The sequence shown here is derived from an EMBL/GenBank/DDBJ whole genome shotgun (WGS) entry which is preliminary data.</text>
</comment>
<sequence length="197" mass="21090">MGGKALGADREIVEGQSRREELVAGQDTAPTESESVQSTAKDSLLISPGGDEQNSAGRSNSKKSGARSAKSAGLLHKYSESLENWDDVLQCLENPGPLQNNGSLEISQHSLGTSLGNEDTQSSFKSSDDEDCKAQDGVGEEYLNAFTVSRETLKEWSTSAQEHNEKFAWISAGKESRASPQKGIREVVASWGKKSAP</sequence>
<dbReference type="AlphaFoldDB" id="A0AAV8V3K1"/>
<evidence type="ECO:0000313" key="2">
    <source>
        <dbReference type="EMBL" id="KAJ8908919.1"/>
    </source>
</evidence>
<proteinExistence type="predicted"/>
<accession>A0AAV8V3K1</accession>
<feature type="compositionally biased region" description="Basic and acidic residues" evidence="1">
    <location>
        <begin position="7"/>
        <end position="22"/>
    </location>
</feature>